<dbReference type="GO" id="GO:0004672">
    <property type="term" value="F:protein kinase activity"/>
    <property type="evidence" value="ECO:0007669"/>
    <property type="project" value="InterPro"/>
</dbReference>
<dbReference type="EMBL" id="FQNC01000065">
    <property type="protein sequence ID" value="SGY99687.1"/>
    <property type="molecule type" value="Genomic_DNA"/>
</dbReference>
<dbReference type="GO" id="GO:0005524">
    <property type="term" value="F:ATP binding"/>
    <property type="evidence" value="ECO:0007669"/>
    <property type="project" value="InterPro"/>
</dbReference>
<dbReference type="AlphaFoldDB" id="A0A2X0MK43"/>
<dbReference type="InterPro" id="IPR011009">
    <property type="entry name" value="Kinase-like_dom_sf"/>
</dbReference>
<protein>
    <submittedName>
        <fullName evidence="2">BQ5605_C034g11298 protein</fullName>
    </submittedName>
</protein>
<sequence>MNLNNDFICSPFTVLPEGLSSDHDPCGRLDDFSYRAIGTPFQGAPLPPSSQLPVSAILDTSLQERVEDALLGFLREHKMVESVFYEACALLKITGKARLFCTNSPQCTVSVHDLRTRLLDPLVMFLLQEYQAQLGEDVNKLNGGRYILHSSPEDPDQTHIPRGITFALRHTHTRVASNTIISFEEDSSFMTFGCQTNLFAREDECKYFLHQRGPIPLDPSGRSHGAQAMLNKLAWRMQSAIQRDPKTGKVEVPVRFGIMMSTHFAILAESVTNPNNDQEVGLIYTPIFKIGTTLMDRDRFPFHFLAKSIPLLPSNLYLVRGEIPMVPAVIPVAAGKLDMPRKGPRNNQVKDWWTRDPRNHSPLTEFEWNKLGTRLEAVIFDVVGKPGKTLAAPRYRTSHRLIHLSPALLAYLSKPLGEQRGRKKSSVTLSNLRKIKVDTLPLLAAVQLLGRGGFGAVTAGKLVLNAPGFKEPVLKDEEGSKAREVDSFSKTTSWKPGSENRSFTNTFFRSSRKCARAFLPAYYGTFRSARGNSIALIMGYGGRPIPRSERSNEELQQKVDNAYCLFDKHGVDHSDRNLRNVLLREDGSLCLIDWNLATLNFKPSFRGLKKQKVVPN</sequence>
<accession>A0A2X0MK43</accession>
<name>A0A2X0MK43_9BASI</name>
<reference evidence="2 3" key="1">
    <citation type="submission" date="2016-11" db="EMBL/GenBank/DDBJ databases">
        <authorList>
            <person name="Jaros S."/>
            <person name="Januszkiewicz K."/>
            <person name="Wedrychowicz H."/>
        </authorList>
    </citation>
    <scope>NUCLEOTIDE SEQUENCE [LARGE SCALE GENOMIC DNA]</scope>
</reference>
<evidence type="ECO:0000313" key="3">
    <source>
        <dbReference type="Proteomes" id="UP000249464"/>
    </source>
</evidence>
<keyword evidence="3" id="KW-1185">Reference proteome</keyword>
<gene>
    <name evidence="2" type="primary">BQ5605_C034g11298</name>
    <name evidence="2" type="ORF">BQ5605_C034G11298</name>
</gene>
<evidence type="ECO:0000259" key="1">
    <source>
        <dbReference type="PROSITE" id="PS50011"/>
    </source>
</evidence>
<evidence type="ECO:0000313" key="2">
    <source>
        <dbReference type="EMBL" id="SGY99687.1"/>
    </source>
</evidence>
<dbReference type="PROSITE" id="PS50011">
    <property type="entry name" value="PROTEIN_KINASE_DOM"/>
    <property type="match status" value="1"/>
</dbReference>
<dbReference type="Proteomes" id="UP000249464">
    <property type="component" value="Unassembled WGS sequence"/>
</dbReference>
<proteinExistence type="predicted"/>
<dbReference type="SUPFAM" id="SSF56112">
    <property type="entry name" value="Protein kinase-like (PK-like)"/>
    <property type="match status" value="1"/>
</dbReference>
<dbReference type="InterPro" id="IPR000719">
    <property type="entry name" value="Prot_kinase_dom"/>
</dbReference>
<feature type="domain" description="Protein kinase" evidence="1">
    <location>
        <begin position="443"/>
        <end position="616"/>
    </location>
</feature>
<organism evidence="2 3">
    <name type="scientific">Microbotryum silenes-dioicae</name>
    <dbReference type="NCBI Taxonomy" id="796604"/>
    <lineage>
        <taxon>Eukaryota</taxon>
        <taxon>Fungi</taxon>
        <taxon>Dikarya</taxon>
        <taxon>Basidiomycota</taxon>
        <taxon>Pucciniomycotina</taxon>
        <taxon>Microbotryomycetes</taxon>
        <taxon>Microbotryales</taxon>
        <taxon>Microbotryaceae</taxon>
        <taxon>Microbotryum</taxon>
    </lineage>
</organism>